<evidence type="ECO:0000313" key="10">
    <source>
        <dbReference type="EMBL" id="OAA65688.1"/>
    </source>
</evidence>
<dbReference type="InterPro" id="IPR044015">
    <property type="entry name" value="FBPase_C_dom"/>
</dbReference>
<dbReference type="GO" id="GO:0042132">
    <property type="term" value="F:fructose 1,6-bisphosphate 1-phosphatase activity"/>
    <property type="evidence" value="ECO:0007669"/>
    <property type="project" value="TreeGrafter"/>
</dbReference>
<dbReference type="PROSITE" id="PS00124">
    <property type="entry name" value="FBPASE"/>
    <property type="match status" value="1"/>
</dbReference>
<comment type="caution">
    <text evidence="10">The sequence shown here is derived from an EMBL/GenBank/DDBJ whole genome shotgun (WGS) entry which is preliminary data.</text>
</comment>
<dbReference type="InterPro" id="IPR033391">
    <property type="entry name" value="FBPase_N"/>
</dbReference>
<feature type="domain" description="Fructose-1-6-bisphosphatase class 1 C-terminal" evidence="9">
    <location>
        <begin position="226"/>
        <end position="345"/>
    </location>
</feature>
<dbReference type="PIRSF" id="PIRSF000904">
    <property type="entry name" value="FBPtase_SBPase"/>
    <property type="match status" value="1"/>
</dbReference>
<dbReference type="PANTHER" id="PTHR11556">
    <property type="entry name" value="FRUCTOSE-1,6-BISPHOSPHATASE-RELATED"/>
    <property type="match status" value="1"/>
</dbReference>
<gene>
    <name evidence="10" type="ORF">SPI_02475</name>
</gene>
<sequence>MIEANPSSASTAAVTQHILSILPGENRTALCSSVLPALLDSIASIATSLRASHHVVLAGGTNAFGDDQLNVDVTAEHIVRAALAGCPSVATASSEEDPVERATTTPVAPVVPAITAAPAINEPAQEVYTVAFDPLDGSSIIAPNWTVGTIVGIWDGATALRKRPADGQIAAVLGIYGPRTSALVALRIPGAAATPQCCLELGLAETGCWEVVRPAVRLAPLSSVTTRYFAPANARAAAEDERYRDLILRYITDKYALRYSGGLVPDVMHMLVKGHGIYLSPVTAASTAKLRRLYELCPIALILECAGGTAVDAADFRAVLDVPVESTDERVGLVCGTAEEVAKAVSQLSQTAA</sequence>
<protein>
    <submittedName>
        <fullName evidence="10">Sedoheptulose-1,7-bisphosphatase</fullName>
    </submittedName>
</protein>
<comment type="similarity">
    <text evidence="3">Belongs to the FBPase class 1 family.</text>
</comment>
<dbReference type="PRINTS" id="PR01958">
    <property type="entry name" value="S17BPHPHTASE"/>
</dbReference>
<keyword evidence="7" id="KW-0119">Carbohydrate metabolism</keyword>
<dbReference type="InterPro" id="IPR023079">
    <property type="entry name" value="SBPase"/>
</dbReference>
<name>A0A162KBM6_9HYPO</name>
<dbReference type="GO" id="GO:0046872">
    <property type="term" value="F:metal ion binding"/>
    <property type="evidence" value="ECO:0007669"/>
    <property type="project" value="UniProtKB-KW"/>
</dbReference>
<accession>A0A162KBM6</accession>
<comment type="cofactor">
    <cofactor evidence="1">
        <name>Mg(2+)</name>
        <dbReference type="ChEBI" id="CHEBI:18420"/>
    </cofactor>
</comment>
<dbReference type="GO" id="GO:0006094">
    <property type="term" value="P:gluconeogenesis"/>
    <property type="evidence" value="ECO:0007669"/>
    <property type="project" value="TreeGrafter"/>
</dbReference>
<dbReference type="OrthoDB" id="3886144at2759"/>
<keyword evidence="6" id="KW-0460">Magnesium</keyword>
<dbReference type="PANTHER" id="PTHR11556:SF35">
    <property type="entry name" value="SEDOHEPTULOSE-1,7-BISPHOSPHATASE, CHLOROPLASTIC"/>
    <property type="match status" value="1"/>
</dbReference>
<evidence type="ECO:0000259" key="9">
    <source>
        <dbReference type="Pfam" id="PF18913"/>
    </source>
</evidence>
<evidence type="ECO:0000256" key="7">
    <source>
        <dbReference type="ARBA" id="ARBA00023277"/>
    </source>
</evidence>
<dbReference type="Proteomes" id="UP000076874">
    <property type="component" value="Unassembled WGS sequence"/>
</dbReference>
<evidence type="ECO:0000256" key="5">
    <source>
        <dbReference type="ARBA" id="ARBA00022801"/>
    </source>
</evidence>
<dbReference type="Pfam" id="PF00316">
    <property type="entry name" value="FBPase"/>
    <property type="match status" value="1"/>
</dbReference>
<dbReference type="Gene3D" id="3.30.540.10">
    <property type="entry name" value="Fructose-1,6-Bisphosphatase, subunit A, domain 1"/>
    <property type="match status" value="1"/>
</dbReference>
<evidence type="ECO:0000256" key="2">
    <source>
        <dbReference type="ARBA" id="ARBA00005215"/>
    </source>
</evidence>
<dbReference type="GO" id="GO:0005737">
    <property type="term" value="C:cytoplasm"/>
    <property type="evidence" value="ECO:0007669"/>
    <property type="project" value="TreeGrafter"/>
</dbReference>
<keyword evidence="5" id="KW-0378">Hydrolase</keyword>
<keyword evidence="11" id="KW-1185">Reference proteome</keyword>
<keyword evidence="4" id="KW-0479">Metal-binding</keyword>
<dbReference type="EMBL" id="AZHD01000003">
    <property type="protein sequence ID" value="OAA65688.1"/>
    <property type="molecule type" value="Genomic_DNA"/>
</dbReference>
<evidence type="ECO:0000259" key="8">
    <source>
        <dbReference type="Pfam" id="PF00316"/>
    </source>
</evidence>
<dbReference type="InterPro" id="IPR020548">
    <property type="entry name" value="Fructose_bisphosphatase_AS"/>
</dbReference>
<dbReference type="AlphaFoldDB" id="A0A162KBM6"/>
<evidence type="ECO:0000313" key="11">
    <source>
        <dbReference type="Proteomes" id="UP000076874"/>
    </source>
</evidence>
<dbReference type="InterPro" id="IPR000146">
    <property type="entry name" value="FBPase_class-1"/>
</dbReference>
<proteinExistence type="inferred from homology"/>
<evidence type="ECO:0000256" key="3">
    <source>
        <dbReference type="ARBA" id="ARBA00010941"/>
    </source>
</evidence>
<dbReference type="Gene3D" id="3.40.190.80">
    <property type="match status" value="1"/>
</dbReference>
<evidence type="ECO:0000256" key="1">
    <source>
        <dbReference type="ARBA" id="ARBA00001946"/>
    </source>
</evidence>
<evidence type="ECO:0000256" key="4">
    <source>
        <dbReference type="ARBA" id="ARBA00022723"/>
    </source>
</evidence>
<evidence type="ECO:0000256" key="6">
    <source>
        <dbReference type="ARBA" id="ARBA00022842"/>
    </source>
</evidence>
<dbReference type="Pfam" id="PF18913">
    <property type="entry name" value="FBPase_C"/>
    <property type="match status" value="1"/>
</dbReference>
<dbReference type="GO" id="GO:0006002">
    <property type="term" value="P:fructose 6-phosphate metabolic process"/>
    <property type="evidence" value="ECO:0007669"/>
    <property type="project" value="TreeGrafter"/>
</dbReference>
<dbReference type="SUPFAM" id="SSF56655">
    <property type="entry name" value="Carbohydrate phosphatase"/>
    <property type="match status" value="1"/>
</dbReference>
<feature type="domain" description="Fructose-1-6-bisphosphatase class I N-terminal" evidence="8">
    <location>
        <begin position="32"/>
        <end position="186"/>
    </location>
</feature>
<dbReference type="GO" id="GO:0006000">
    <property type="term" value="P:fructose metabolic process"/>
    <property type="evidence" value="ECO:0007669"/>
    <property type="project" value="TreeGrafter"/>
</dbReference>
<organism evidence="10 11">
    <name type="scientific">Niveomyces insectorum RCEF 264</name>
    <dbReference type="NCBI Taxonomy" id="1081102"/>
    <lineage>
        <taxon>Eukaryota</taxon>
        <taxon>Fungi</taxon>
        <taxon>Dikarya</taxon>
        <taxon>Ascomycota</taxon>
        <taxon>Pezizomycotina</taxon>
        <taxon>Sordariomycetes</taxon>
        <taxon>Hypocreomycetidae</taxon>
        <taxon>Hypocreales</taxon>
        <taxon>Cordycipitaceae</taxon>
        <taxon>Niveomyces</taxon>
    </lineage>
</organism>
<reference evidence="10 11" key="1">
    <citation type="journal article" date="2016" name="Genome Biol. Evol.">
        <title>Divergent and convergent evolution of fungal pathogenicity.</title>
        <authorList>
            <person name="Shang Y."/>
            <person name="Xiao G."/>
            <person name="Zheng P."/>
            <person name="Cen K."/>
            <person name="Zhan S."/>
            <person name="Wang C."/>
        </authorList>
    </citation>
    <scope>NUCLEOTIDE SEQUENCE [LARGE SCALE GENOMIC DNA]</scope>
    <source>
        <strain evidence="10 11">RCEF 264</strain>
    </source>
</reference>
<dbReference type="GO" id="GO:0030388">
    <property type="term" value="P:fructose 1,6-bisphosphate metabolic process"/>
    <property type="evidence" value="ECO:0007669"/>
    <property type="project" value="TreeGrafter"/>
</dbReference>
<comment type="pathway">
    <text evidence="2">Carbohydrate biosynthesis; Calvin cycle.</text>
</comment>
<dbReference type="GO" id="GO:0005986">
    <property type="term" value="P:sucrose biosynthetic process"/>
    <property type="evidence" value="ECO:0007669"/>
    <property type="project" value="TreeGrafter"/>
</dbReference>
<dbReference type="STRING" id="1081102.A0A162KBM6"/>